<accession>A0AA88MS14</accession>
<name>A0AA88MS14_CHASR</name>
<keyword evidence="2" id="KW-1185">Reference proteome</keyword>
<organism evidence="1 2">
    <name type="scientific">Channa striata</name>
    <name type="common">Snakehead murrel</name>
    <name type="synonym">Ophicephalus striatus</name>
    <dbReference type="NCBI Taxonomy" id="64152"/>
    <lineage>
        <taxon>Eukaryota</taxon>
        <taxon>Metazoa</taxon>
        <taxon>Chordata</taxon>
        <taxon>Craniata</taxon>
        <taxon>Vertebrata</taxon>
        <taxon>Euteleostomi</taxon>
        <taxon>Actinopterygii</taxon>
        <taxon>Neopterygii</taxon>
        <taxon>Teleostei</taxon>
        <taxon>Neoteleostei</taxon>
        <taxon>Acanthomorphata</taxon>
        <taxon>Anabantaria</taxon>
        <taxon>Anabantiformes</taxon>
        <taxon>Channoidei</taxon>
        <taxon>Channidae</taxon>
        <taxon>Channa</taxon>
    </lineage>
</organism>
<comment type="caution">
    <text evidence="1">The sequence shown here is derived from an EMBL/GenBank/DDBJ whole genome shotgun (WGS) entry which is preliminary data.</text>
</comment>
<sequence length="105" mass="11977">MASVPPSSRNVIFKYILDNYVYYYFYFKYVLQLEFDQMPVHTEPECGKPAKCSSKQAALIKNGDCVLQVYASTTIPCVIVLYGKAHLSETICKSMGQFPKNEWTS</sequence>
<proteinExistence type="predicted"/>
<gene>
    <name evidence="1" type="ORF">Q5P01_012481</name>
</gene>
<dbReference type="Proteomes" id="UP001187415">
    <property type="component" value="Unassembled WGS sequence"/>
</dbReference>
<reference evidence="1" key="1">
    <citation type="submission" date="2023-07" db="EMBL/GenBank/DDBJ databases">
        <title>Chromosome-level Genome Assembly of Striped Snakehead (Channa striata).</title>
        <authorList>
            <person name="Liu H."/>
        </authorList>
    </citation>
    <scope>NUCLEOTIDE SEQUENCE</scope>
    <source>
        <strain evidence="1">Gz</strain>
        <tissue evidence="1">Muscle</tissue>
    </source>
</reference>
<evidence type="ECO:0000313" key="2">
    <source>
        <dbReference type="Proteomes" id="UP001187415"/>
    </source>
</evidence>
<dbReference type="AlphaFoldDB" id="A0AA88MS14"/>
<dbReference type="EMBL" id="JAUPFM010000009">
    <property type="protein sequence ID" value="KAK2842281.1"/>
    <property type="molecule type" value="Genomic_DNA"/>
</dbReference>
<protein>
    <submittedName>
        <fullName evidence="1">Uncharacterized protein</fullName>
    </submittedName>
</protein>
<evidence type="ECO:0000313" key="1">
    <source>
        <dbReference type="EMBL" id="KAK2842281.1"/>
    </source>
</evidence>